<feature type="compositionally biased region" description="Pro residues" evidence="1">
    <location>
        <begin position="187"/>
        <end position="202"/>
    </location>
</feature>
<dbReference type="RefSeq" id="WP_152894961.1">
    <property type="nucleotide sequence ID" value="NZ_VJZD01000306.1"/>
</dbReference>
<reference evidence="2 3" key="1">
    <citation type="submission" date="2019-07" db="EMBL/GenBank/DDBJ databases">
        <title>New species of Amycolatopsis and Streptomyces.</title>
        <authorList>
            <person name="Duangmal K."/>
            <person name="Teo W.F.A."/>
            <person name="Lipun K."/>
        </authorList>
    </citation>
    <scope>NUCLEOTIDE SEQUENCE [LARGE SCALE GENOMIC DNA]</scope>
    <source>
        <strain evidence="2 3">NBRC 109810</strain>
    </source>
</reference>
<gene>
    <name evidence="2" type="ORF">FNH09_41060</name>
</gene>
<evidence type="ECO:0000313" key="2">
    <source>
        <dbReference type="EMBL" id="MPY37375.1"/>
    </source>
</evidence>
<dbReference type="Proteomes" id="UP000325849">
    <property type="component" value="Unassembled WGS sequence"/>
</dbReference>
<feature type="region of interest" description="Disordered" evidence="1">
    <location>
        <begin position="157"/>
        <end position="202"/>
    </location>
</feature>
<sequence length="202" mass="21422">MHHRTGQDVLRDVTSRLAPAELAKLDETCRAYAARPYPPQRLHRPATDPLGAGIETVVLLPILVSVVAQVLADLATRSIRAHGPGLAGRWRRRRSRHAAAEERREALTGSVPELAGVTRQELMDWALAQGRAAGLSAAQAETCAHVIVVAVVPPAEARADGPAPQSPDGSAPQSPDGPDDAQTPRTPQTPWPPQTPTSPPTS</sequence>
<accession>A0A5N8VTW3</accession>
<evidence type="ECO:0000313" key="3">
    <source>
        <dbReference type="Proteomes" id="UP000325849"/>
    </source>
</evidence>
<proteinExistence type="predicted"/>
<dbReference type="AlphaFoldDB" id="A0A5N8VTW3"/>
<dbReference type="EMBL" id="VJZD01000306">
    <property type="protein sequence ID" value="MPY37375.1"/>
    <property type="molecule type" value="Genomic_DNA"/>
</dbReference>
<evidence type="ECO:0000256" key="1">
    <source>
        <dbReference type="SAM" id="MobiDB-lite"/>
    </source>
</evidence>
<comment type="caution">
    <text evidence="2">The sequence shown here is derived from an EMBL/GenBank/DDBJ whole genome shotgun (WGS) entry which is preliminary data.</text>
</comment>
<name>A0A5N8VTW3_9ACTN</name>
<organism evidence="2 3">
    <name type="scientific">Streptomyces adustus</name>
    <dbReference type="NCBI Taxonomy" id="1609272"/>
    <lineage>
        <taxon>Bacteria</taxon>
        <taxon>Bacillati</taxon>
        <taxon>Actinomycetota</taxon>
        <taxon>Actinomycetes</taxon>
        <taxon>Kitasatosporales</taxon>
        <taxon>Streptomycetaceae</taxon>
        <taxon>Streptomyces</taxon>
    </lineage>
</organism>
<keyword evidence="3" id="KW-1185">Reference proteome</keyword>
<dbReference type="OrthoDB" id="4287761at2"/>
<protein>
    <submittedName>
        <fullName evidence="2">Uncharacterized protein</fullName>
    </submittedName>
</protein>